<dbReference type="EMBL" id="KK107320">
    <property type="protein sequence ID" value="EZA52766.1"/>
    <property type="molecule type" value="Genomic_DNA"/>
</dbReference>
<reference evidence="1 2" key="1">
    <citation type="journal article" date="2014" name="Curr. Biol.">
        <title>The genome of the clonal raider ant Cerapachys biroi.</title>
        <authorList>
            <person name="Oxley P.R."/>
            <person name="Ji L."/>
            <person name="Fetter-Pruneda I."/>
            <person name="McKenzie S.K."/>
            <person name="Li C."/>
            <person name="Hu H."/>
            <person name="Zhang G."/>
            <person name="Kronauer D.J."/>
        </authorList>
    </citation>
    <scope>NUCLEOTIDE SEQUENCE [LARGE SCALE GENOMIC DNA]</scope>
</reference>
<organism evidence="1 2">
    <name type="scientific">Ooceraea biroi</name>
    <name type="common">Clonal raider ant</name>
    <name type="synonym">Cerapachys biroi</name>
    <dbReference type="NCBI Taxonomy" id="2015173"/>
    <lineage>
        <taxon>Eukaryota</taxon>
        <taxon>Metazoa</taxon>
        <taxon>Ecdysozoa</taxon>
        <taxon>Arthropoda</taxon>
        <taxon>Hexapoda</taxon>
        <taxon>Insecta</taxon>
        <taxon>Pterygota</taxon>
        <taxon>Neoptera</taxon>
        <taxon>Endopterygota</taxon>
        <taxon>Hymenoptera</taxon>
        <taxon>Apocrita</taxon>
        <taxon>Aculeata</taxon>
        <taxon>Formicoidea</taxon>
        <taxon>Formicidae</taxon>
        <taxon>Dorylinae</taxon>
        <taxon>Ooceraea</taxon>
    </lineage>
</organism>
<evidence type="ECO:0000313" key="1">
    <source>
        <dbReference type="EMBL" id="EZA52766.1"/>
    </source>
</evidence>
<feature type="non-terminal residue" evidence="1">
    <location>
        <position position="1"/>
    </location>
</feature>
<proteinExistence type="predicted"/>
<dbReference type="AlphaFoldDB" id="A0A026WAR3"/>
<name>A0A026WAR3_OOCBI</name>
<gene>
    <name evidence="1" type="ORF">X777_08481</name>
</gene>
<evidence type="ECO:0000313" key="2">
    <source>
        <dbReference type="Proteomes" id="UP000053097"/>
    </source>
</evidence>
<sequence length="75" mass="8400">RSREGNHSFRGLIIDEGARSSGIRCSLEGKRGVEEQDQSIMTIPAQRGDSENLCRLIVALQQSYRNRGLKDVEVL</sequence>
<keyword evidence="2" id="KW-1185">Reference proteome</keyword>
<accession>A0A026WAR3</accession>
<dbReference type="Proteomes" id="UP000053097">
    <property type="component" value="Unassembled WGS sequence"/>
</dbReference>
<protein>
    <submittedName>
        <fullName evidence="1">Uncharacterized protein</fullName>
    </submittedName>
</protein>